<evidence type="ECO:0000256" key="7">
    <source>
        <dbReference type="ARBA" id="ARBA00047407"/>
    </source>
</evidence>
<evidence type="ECO:0000256" key="6">
    <source>
        <dbReference type="ARBA" id="ARBA00025295"/>
    </source>
</evidence>
<keyword evidence="5 8" id="KW-0648">Protein biosynthesis</keyword>
<comment type="function">
    <text evidence="6 8">Allows the formation of correctly charged Gln-tRNA(Gln) through the transamidation of misacylated Glu-tRNA(Gln) in organisms which lack glutaminyl-tRNA synthetase. The reaction takes place in the presence of glutamine and ATP through an activated gamma-phospho-Glu-tRNA(Gln).</text>
</comment>
<keyword evidence="2 8" id="KW-0436">Ligase</keyword>
<dbReference type="NCBIfam" id="TIGR00132">
    <property type="entry name" value="gatA"/>
    <property type="match status" value="1"/>
</dbReference>
<evidence type="ECO:0000256" key="5">
    <source>
        <dbReference type="ARBA" id="ARBA00022917"/>
    </source>
</evidence>
<keyword evidence="4 8" id="KW-0067">ATP-binding</keyword>
<evidence type="ECO:0000256" key="4">
    <source>
        <dbReference type="ARBA" id="ARBA00022840"/>
    </source>
</evidence>
<dbReference type="InterPro" id="IPR023631">
    <property type="entry name" value="Amidase_dom"/>
</dbReference>
<dbReference type="GO" id="GO:0016740">
    <property type="term" value="F:transferase activity"/>
    <property type="evidence" value="ECO:0007669"/>
    <property type="project" value="UniProtKB-KW"/>
</dbReference>
<evidence type="ECO:0000256" key="1">
    <source>
        <dbReference type="ARBA" id="ARBA00008069"/>
    </source>
</evidence>
<comment type="subunit">
    <text evidence="8">Heterotrimer of A, B and C subunits.</text>
</comment>
<evidence type="ECO:0000313" key="10">
    <source>
        <dbReference type="EMBL" id="QPL06046.1"/>
    </source>
</evidence>
<dbReference type="EMBL" id="CP063989">
    <property type="protein sequence ID" value="QPL06046.1"/>
    <property type="molecule type" value="Genomic_DNA"/>
</dbReference>
<dbReference type="KEGG" id="arep:ID810_03655"/>
<keyword evidence="11" id="KW-1185">Reference proteome</keyword>
<keyword evidence="10" id="KW-0808">Transferase</keyword>
<evidence type="ECO:0000256" key="3">
    <source>
        <dbReference type="ARBA" id="ARBA00022741"/>
    </source>
</evidence>
<dbReference type="GO" id="GO:0030956">
    <property type="term" value="C:glutamyl-tRNA(Gln) amidotransferase complex"/>
    <property type="evidence" value="ECO:0007669"/>
    <property type="project" value="InterPro"/>
</dbReference>
<keyword evidence="3 8" id="KW-0547">Nucleotide-binding</keyword>
<comment type="catalytic activity">
    <reaction evidence="7 8">
        <text>L-glutamyl-tRNA(Gln) + L-glutamine + ATP + H2O = L-glutaminyl-tRNA(Gln) + L-glutamate + ADP + phosphate + H(+)</text>
        <dbReference type="Rhea" id="RHEA:17521"/>
        <dbReference type="Rhea" id="RHEA-COMP:9681"/>
        <dbReference type="Rhea" id="RHEA-COMP:9684"/>
        <dbReference type="ChEBI" id="CHEBI:15377"/>
        <dbReference type="ChEBI" id="CHEBI:15378"/>
        <dbReference type="ChEBI" id="CHEBI:29985"/>
        <dbReference type="ChEBI" id="CHEBI:30616"/>
        <dbReference type="ChEBI" id="CHEBI:43474"/>
        <dbReference type="ChEBI" id="CHEBI:58359"/>
        <dbReference type="ChEBI" id="CHEBI:78520"/>
        <dbReference type="ChEBI" id="CHEBI:78521"/>
        <dbReference type="ChEBI" id="CHEBI:456216"/>
        <dbReference type="EC" id="6.3.5.7"/>
    </reaction>
</comment>
<dbReference type="PANTHER" id="PTHR11895:SF151">
    <property type="entry name" value="GLUTAMYL-TRNA(GLN) AMIDOTRANSFERASE SUBUNIT A"/>
    <property type="match status" value="1"/>
</dbReference>
<feature type="active site" description="Charge relay system" evidence="8">
    <location>
        <position position="80"/>
    </location>
</feature>
<name>A0A7T0LLM9_9ACTO</name>
<dbReference type="RefSeq" id="WP_166855116.1">
    <property type="nucleotide sequence ID" value="NZ_CP063989.1"/>
</dbReference>
<feature type="active site" description="Acyl-ester intermediate" evidence="8">
    <location>
        <position position="179"/>
    </location>
</feature>
<evidence type="ECO:0000256" key="8">
    <source>
        <dbReference type="HAMAP-Rule" id="MF_00120"/>
    </source>
</evidence>
<proteinExistence type="inferred from homology"/>
<dbReference type="InterPro" id="IPR020556">
    <property type="entry name" value="Amidase_CS"/>
</dbReference>
<dbReference type="AlphaFoldDB" id="A0A7T0LLM9"/>
<organism evidence="10 11">
    <name type="scientific">Actinomyces respiraculi</name>
    <dbReference type="NCBI Taxonomy" id="2744574"/>
    <lineage>
        <taxon>Bacteria</taxon>
        <taxon>Bacillati</taxon>
        <taxon>Actinomycetota</taxon>
        <taxon>Actinomycetes</taxon>
        <taxon>Actinomycetales</taxon>
        <taxon>Actinomycetaceae</taxon>
        <taxon>Actinomyces</taxon>
    </lineage>
</organism>
<dbReference type="Gene3D" id="3.90.1300.10">
    <property type="entry name" value="Amidase signature (AS) domain"/>
    <property type="match status" value="1"/>
</dbReference>
<dbReference type="Proteomes" id="UP000594637">
    <property type="component" value="Chromosome"/>
</dbReference>
<comment type="similarity">
    <text evidence="1 8">Belongs to the amidase family. GatA subfamily.</text>
</comment>
<dbReference type="GO" id="GO:0006412">
    <property type="term" value="P:translation"/>
    <property type="evidence" value="ECO:0007669"/>
    <property type="project" value="UniProtKB-UniRule"/>
</dbReference>
<dbReference type="Pfam" id="PF01425">
    <property type="entry name" value="Amidase"/>
    <property type="match status" value="1"/>
</dbReference>
<protein>
    <recommendedName>
        <fullName evidence="8">Glutamyl-tRNA(Gln) amidotransferase subunit A</fullName>
        <shortName evidence="8">Glu-ADT subunit A</shortName>
        <ecNumber evidence="8">6.3.5.7</ecNumber>
    </recommendedName>
</protein>
<feature type="domain" description="Amidase" evidence="9">
    <location>
        <begin position="25"/>
        <end position="475"/>
    </location>
</feature>
<evidence type="ECO:0000256" key="2">
    <source>
        <dbReference type="ARBA" id="ARBA00022598"/>
    </source>
</evidence>
<sequence>MTALITATAAEQAAALAAGEVSSRELTQAHLERIAVVDGAVNAFLDVDADRALADADAADAARRDGTATSELTGVPVAVKDLFVTRGQVTTAASRILEGWVPPYDATAVTNLRGAHLPILGKTNLDEFAMGGSTEHSAFGRTANPWDLGRIPGGSSGGSAAAVGAYEAPLALGTDTGGSIRQPAAVTGTVGVKPTYGTVSRFGVIAMASSLDTPGPMARTVLDTALLHDVIASYDPLDSTSLTDAPRGMAAVVRAAQQGRDLTGTRVGVIAELDGGHAYQAGVMDSFHAALALLEEAGASIETVSLPNLEYALDAYYLIMPAEVSSNLARYDGMRYGLRVEPTEGPVTAETVMAATRGAGFGDEAKRRIILGTHVLSAGYYDAYYGSAQKVRTLVQRDLNAAFADFDVLVSPTSPVTAYRFGEKDDPMAMYALDVTTIPANLAGIPGMSLPSGLSDDALPVGFQILAPQRADDRLYRVGAVLEAALEERWGGRLLDHAPVLNEAAVAGVRNKKEA</sequence>
<dbReference type="GO" id="GO:0005524">
    <property type="term" value="F:ATP binding"/>
    <property type="evidence" value="ECO:0007669"/>
    <property type="project" value="UniProtKB-KW"/>
</dbReference>
<dbReference type="InterPro" id="IPR000120">
    <property type="entry name" value="Amidase"/>
</dbReference>
<gene>
    <name evidence="8 10" type="primary">gatA</name>
    <name evidence="10" type="ORF">ID810_03655</name>
</gene>
<evidence type="ECO:0000313" key="11">
    <source>
        <dbReference type="Proteomes" id="UP000594637"/>
    </source>
</evidence>
<dbReference type="InterPro" id="IPR004412">
    <property type="entry name" value="GatA"/>
</dbReference>
<dbReference type="SUPFAM" id="SSF75304">
    <property type="entry name" value="Amidase signature (AS) enzymes"/>
    <property type="match status" value="1"/>
</dbReference>
<dbReference type="GO" id="GO:0050567">
    <property type="term" value="F:glutaminyl-tRNA synthase (glutamine-hydrolyzing) activity"/>
    <property type="evidence" value="ECO:0007669"/>
    <property type="project" value="UniProtKB-UniRule"/>
</dbReference>
<dbReference type="InterPro" id="IPR036928">
    <property type="entry name" value="AS_sf"/>
</dbReference>
<dbReference type="PANTHER" id="PTHR11895">
    <property type="entry name" value="TRANSAMIDASE"/>
    <property type="match status" value="1"/>
</dbReference>
<dbReference type="HAMAP" id="MF_00120">
    <property type="entry name" value="GatA"/>
    <property type="match status" value="1"/>
</dbReference>
<reference evidence="10 11" key="1">
    <citation type="submission" date="2020-11" db="EMBL/GenBank/DDBJ databases">
        <title>Actinomyces sp. ZJ750.</title>
        <authorList>
            <person name="Zhou J."/>
        </authorList>
    </citation>
    <scope>NUCLEOTIDE SEQUENCE [LARGE SCALE GENOMIC DNA]</scope>
    <source>
        <strain evidence="10 11">ZJ750</strain>
    </source>
</reference>
<dbReference type="EC" id="6.3.5.7" evidence="8"/>
<dbReference type="PROSITE" id="PS00571">
    <property type="entry name" value="AMIDASES"/>
    <property type="match status" value="1"/>
</dbReference>
<feature type="active site" description="Charge relay system" evidence="8">
    <location>
        <position position="155"/>
    </location>
</feature>
<evidence type="ECO:0000259" key="9">
    <source>
        <dbReference type="Pfam" id="PF01425"/>
    </source>
</evidence>
<accession>A0A7T0LLM9</accession>